<accession>A0A5B8R286</accession>
<dbReference type="EMBL" id="CP031775">
    <property type="protein sequence ID" value="QDZ92497.1"/>
    <property type="molecule type" value="Genomic_DNA"/>
</dbReference>
<dbReference type="RefSeq" id="WP_023266923.1">
    <property type="nucleotide sequence ID" value="NZ_BSOL01000019.1"/>
</dbReference>
<dbReference type="InterPro" id="IPR043129">
    <property type="entry name" value="ATPase_NBD"/>
</dbReference>
<name>A0A5B8R286_9GAMM</name>
<dbReference type="KEGG" id="sdeo:D0436_19655"/>
<dbReference type="SUPFAM" id="SSF53067">
    <property type="entry name" value="Actin-like ATPase domain"/>
    <property type="match status" value="1"/>
</dbReference>
<dbReference type="AlphaFoldDB" id="A0A5B8R286"/>
<dbReference type="Proteomes" id="UP000321124">
    <property type="component" value="Chromosome"/>
</dbReference>
<organism evidence="1 2">
    <name type="scientific">Shewanella decolorationis</name>
    <dbReference type="NCBI Taxonomy" id="256839"/>
    <lineage>
        <taxon>Bacteria</taxon>
        <taxon>Pseudomonadati</taxon>
        <taxon>Pseudomonadota</taxon>
        <taxon>Gammaproteobacteria</taxon>
        <taxon>Alteromonadales</taxon>
        <taxon>Shewanellaceae</taxon>
        <taxon>Shewanella</taxon>
    </lineage>
</organism>
<proteinExistence type="predicted"/>
<sequence>MDKGLFARLAFWRAKQAGAMLGVYVCADRLWVYAPATGSHAEQWVSFELQQDQWQQTFAELARAFPHASLQIVLGSGRYQLLVADKPNVDSDELSQALLWSIKDMVTIPVPQIHLDYFESPLPSNKLSVVVVDKDKLRAMVQAISEHGLSVLGISIEELAMTNLFDEDNQARLVVSHHSGQELLLTVVKQGQLYMQRRVRGFSGLDKAEVDELNYGLADNLSLEIQRSMDYFESQLRQPPVASIELFADGAVDALAKLVSANFNQAVNVVNKRAVGASMAGLAFSELSRGAE</sequence>
<protein>
    <submittedName>
        <fullName evidence="1">MSHA biogenesis protein MshI</fullName>
    </submittedName>
</protein>
<gene>
    <name evidence="1" type="ORF">D0436_19655</name>
</gene>
<reference evidence="1 2" key="1">
    <citation type="journal article" date="2019" name="Ecotoxicol. Environ. Saf.">
        <title>Microbial characterization of heavy metal resistant bacterial strains isolated from an electroplating wastewater treatment plant.</title>
        <authorList>
            <person name="Cai X."/>
            <person name="Zheng X."/>
            <person name="Zhang D."/>
            <person name="Iqbal W."/>
            <person name="Liu C."/>
            <person name="Yang B."/>
            <person name="Zhao X."/>
            <person name="Lu X."/>
            <person name="Mao Y."/>
        </authorList>
    </citation>
    <scope>NUCLEOTIDE SEQUENCE [LARGE SCALE GENOMIC DNA]</scope>
    <source>
        <strain evidence="1 2">Ni1-3</strain>
    </source>
</reference>
<dbReference type="Gene3D" id="3.30.420.380">
    <property type="match status" value="1"/>
</dbReference>
<evidence type="ECO:0000313" key="2">
    <source>
        <dbReference type="Proteomes" id="UP000321124"/>
    </source>
</evidence>
<evidence type="ECO:0000313" key="1">
    <source>
        <dbReference type="EMBL" id="QDZ92497.1"/>
    </source>
</evidence>